<evidence type="ECO:0000313" key="3">
    <source>
        <dbReference type="EMBL" id="CAI2359996.1"/>
    </source>
</evidence>
<feature type="coiled-coil region" evidence="1">
    <location>
        <begin position="76"/>
        <end position="110"/>
    </location>
</feature>
<dbReference type="Proteomes" id="UP001295684">
    <property type="component" value="Unassembled WGS sequence"/>
</dbReference>
<gene>
    <name evidence="3" type="ORF">ECRASSUSDP1_LOCUS1291</name>
</gene>
<dbReference type="EMBL" id="CAMPGE010001220">
    <property type="protein sequence ID" value="CAI2359996.1"/>
    <property type="molecule type" value="Genomic_DNA"/>
</dbReference>
<dbReference type="AlphaFoldDB" id="A0AAD1U4G3"/>
<protein>
    <submittedName>
        <fullName evidence="3">Uncharacterized protein</fullName>
    </submittedName>
</protein>
<accession>A0AAD1U4G3</accession>
<feature type="region of interest" description="Disordered" evidence="2">
    <location>
        <begin position="156"/>
        <end position="219"/>
    </location>
</feature>
<reference evidence="3" key="1">
    <citation type="submission" date="2023-07" db="EMBL/GenBank/DDBJ databases">
        <authorList>
            <consortium name="AG Swart"/>
            <person name="Singh M."/>
            <person name="Singh A."/>
            <person name="Seah K."/>
            <person name="Emmerich C."/>
        </authorList>
    </citation>
    <scope>NUCLEOTIDE SEQUENCE</scope>
    <source>
        <strain evidence="3">DP1</strain>
    </source>
</reference>
<sequence length="542" mass="62154">MEKTGPKVKFVCEIRGCSDLGEIYVNKNIGVWKKCYERDYRGERWEEIDFERIRGEIEQIGGVVNRLAQSKLDSSDDLSEKAAEELKEEIEACKKKFEEIQENLLKAASESDYTECLAIEDNVKNKFRGLLLEEEMEKVFSAIKAREVQSFLANLFPQSSTEEDETESQERQNMPSTESCEIENNGMSCSNQGSRIQYTENESSMTEENKDSRHNNRNQMNSTAVIERYLSIALEGLNRDWGILIKPSLTFKYYHKNPDFQFMLFKKIICGIRLCINTNINIFLKMKLKHTINVLDSKHGTVCALFKLRLSLNTPKDLEFLDDINSASSKIEDDQARLVNVNSILFNNVPDPKDNAIKQDFEQNHESTEISGCGSIKNYLMRFFPEEVKEFSFNKGGVLSSNFSYYEDGVLQACSKTLRKVGIYNYELTSTQLFCILLTSQKSRLVDLEGCKFDLSTEFDFTYALEDSNISKISLASCSLIGQNSWEESPDSLIKLLNSLLKCSSMNKSLKHLVLSKTDCEQLKFERYLDLNDIKIKIIKAP</sequence>
<evidence type="ECO:0000256" key="2">
    <source>
        <dbReference type="SAM" id="MobiDB-lite"/>
    </source>
</evidence>
<name>A0AAD1U4G3_EUPCR</name>
<evidence type="ECO:0000313" key="4">
    <source>
        <dbReference type="Proteomes" id="UP001295684"/>
    </source>
</evidence>
<keyword evidence="4" id="KW-1185">Reference proteome</keyword>
<keyword evidence="1" id="KW-0175">Coiled coil</keyword>
<proteinExistence type="predicted"/>
<evidence type="ECO:0000256" key="1">
    <source>
        <dbReference type="SAM" id="Coils"/>
    </source>
</evidence>
<feature type="compositionally biased region" description="Polar residues" evidence="2">
    <location>
        <begin position="185"/>
        <end position="206"/>
    </location>
</feature>
<organism evidence="3 4">
    <name type="scientific">Euplotes crassus</name>
    <dbReference type="NCBI Taxonomy" id="5936"/>
    <lineage>
        <taxon>Eukaryota</taxon>
        <taxon>Sar</taxon>
        <taxon>Alveolata</taxon>
        <taxon>Ciliophora</taxon>
        <taxon>Intramacronucleata</taxon>
        <taxon>Spirotrichea</taxon>
        <taxon>Hypotrichia</taxon>
        <taxon>Euplotida</taxon>
        <taxon>Euplotidae</taxon>
        <taxon>Moneuplotes</taxon>
    </lineage>
</organism>
<comment type="caution">
    <text evidence="3">The sequence shown here is derived from an EMBL/GenBank/DDBJ whole genome shotgun (WGS) entry which is preliminary data.</text>
</comment>